<dbReference type="Proteomes" id="UP000314294">
    <property type="component" value="Unassembled WGS sequence"/>
</dbReference>
<feature type="compositionally biased region" description="Polar residues" evidence="1">
    <location>
        <begin position="1"/>
        <end position="11"/>
    </location>
</feature>
<proteinExistence type="predicted"/>
<gene>
    <name evidence="2" type="ORF">EYF80_066034</name>
</gene>
<comment type="caution">
    <text evidence="2">The sequence shown here is derived from an EMBL/GenBank/DDBJ whole genome shotgun (WGS) entry which is preliminary data.</text>
</comment>
<evidence type="ECO:0000256" key="1">
    <source>
        <dbReference type="SAM" id="MobiDB-lite"/>
    </source>
</evidence>
<keyword evidence="3" id="KW-1185">Reference proteome</keyword>
<organism evidence="2 3">
    <name type="scientific">Liparis tanakae</name>
    <name type="common">Tanaka's snailfish</name>
    <dbReference type="NCBI Taxonomy" id="230148"/>
    <lineage>
        <taxon>Eukaryota</taxon>
        <taxon>Metazoa</taxon>
        <taxon>Chordata</taxon>
        <taxon>Craniata</taxon>
        <taxon>Vertebrata</taxon>
        <taxon>Euteleostomi</taxon>
        <taxon>Actinopterygii</taxon>
        <taxon>Neopterygii</taxon>
        <taxon>Teleostei</taxon>
        <taxon>Neoteleostei</taxon>
        <taxon>Acanthomorphata</taxon>
        <taxon>Eupercaria</taxon>
        <taxon>Perciformes</taxon>
        <taxon>Cottioidei</taxon>
        <taxon>Cottales</taxon>
        <taxon>Liparidae</taxon>
        <taxon>Liparis</taxon>
    </lineage>
</organism>
<evidence type="ECO:0000313" key="3">
    <source>
        <dbReference type="Proteomes" id="UP000314294"/>
    </source>
</evidence>
<feature type="region of interest" description="Disordered" evidence="1">
    <location>
        <begin position="1"/>
        <end position="24"/>
    </location>
</feature>
<feature type="region of interest" description="Disordered" evidence="1">
    <location>
        <begin position="36"/>
        <end position="91"/>
    </location>
</feature>
<feature type="compositionally biased region" description="Basic and acidic residues" evidence="1">
    <location>
        <begin position="57"/>
        <end position="91"/>
    </location>
</feature>
<evidence type="ECO:0000313" key="2">
    <source>
        <dbReference type="EMBL" id="TNN23844.1"/>
    </source>
</evidence>
<dbReference type="EMBL" id="SRLO01017177">
    <property type="protein sequence ID" value="TNN23844.1"/>
    <property type="molecule type" value="Genomic_DNA"/>
</dbReference>
<name>A0A4Z2E5F5_9TELE</name>
<reference evidence="2 3" key="1">
    <citation type="submission" date="2019-03" db="EMBL/GenBank/DDBJ databases">
        <title>First draft genome of Liparis tanakae, snailfish: a comprehensive survey of snailfish specific genes.</title>
        <authorList>
            <person name="Kim W."/>
            <person name="Song I."/>
            <person name="Jeong J.-H."/>
            <person name="Kim D."/>
            <person name="Kim S."/>
            <person name="Ryu S."/>
            <person name="Song J.Y."/>
            <person name="Lee S.K."/>
        </authorList>
    </citation>
    <scope>NUCLEOTIDE SEQUENCE [LARGE SCALE GENOMIC DNA]</scope>
    <source>
        <tissue evidence="2">Muscle</tissue>
    </source>
</reference>
<dbReference type="AlphaFoldDB" id="A0A4Z2E5F5"/>
<accession>A0A4Z2E5F5</accession>
<sequence>MTSQSSANQASPRVLTGPGLRLPLLVFSKRQTVRIELDLPGGPRGGRSPEGSAHSPWTEDRGDKERGDKDRGQTREERRQRTGDKKRGQRR</sequence>
<protein>
    <submittedName>
        <fullName evidence="2">Uncharacterized protein</fullName>
    </submittedName>
</protein>